<gene>
    <name evidence="2" type="ORF">ABC974_03610</name>
</gene>
<proteinExistence type="predicted"/>
<feature type="transmembrane region" description="Helical" evidence="1">
    <location>
        <begin position="7"/>
        <end position="27"/>
    </location>
</feature>
<name>A0ABU9XYR6_9SPHN</name>
<dbReference type="RefSeq" id="WP_343890716.1">
    <property type="nucleotide sequence ID" value="NZ_BAAAEH010000035.1"/>
</dbReference>
<dbReference type="Pfam" id="PF13858">
    <property type="entry name" value="DUF4199"/>
    <property type="match status" value="1"/>
</dbReference>
<organism evidence="2 3">
    <name type="scientific">Sphingomonas oligophenolica</name>
    <dbReference type="NCBI Taxonomy" id="301154"/>
    <lineage>
        <taxon>Bacteria</taxon>
        <taxon>Pseudomonadati</taxon>
        <taxon>Pseudomonadota</taxon>
        <taxon>Alphaproteobacteria</taxon>
        <taxon>Sphingomonadales</taxon>
        <taxon>Sphingomonadaceae</taxon>
        <taxon>Sphingomonas</taxon>
    </lineage>
</organism>
<keyword evidence="3" id="KW-1185">Reference proteome</keyword>
<feature type="transmembrane region" description="Helical" evidence="1">
    <location>
        <begin position="39"/>
        <end position="57"/>
    </location>
</feature>
<sequence length="179" mass="19777">MNPILRYTATYGLLSGLATCAVLIAGFTLQDRLSAVHQLWFGYLVMLVILTFIFVGVKRYRDIERGGVIRFLPALGLGLAIATAAGVAYALLWEVYLAATHYSFMDNYIAGIIRHARAAGLSGDKLARKMAELETMRAQYANPLFRIPMTFMEIFPVGLGVALLSALSLQFPKFLPARR</sequence>
<keyword evidence="1" id="KW-0472">Membrane</keyword>
<evidence type="ECO:0000313" key="3">
    <source>
        <dbReference type="Proteomes" id="UP001419910"/>
    </source>
</evidence>
<evidence type="ECO:0000256" key="1">
    <source>
        <dbReference type="SAM" id="Phobius"/>
    </source>
</evidence>
<dbReference type="Proteomes" id="UP001419910">
    <property type="component" value="Unassembled WGS sequence"/>
</dbReference>
<evidence type="ECO:0000313" key="2">
    <source>
        <dbReference type="EMBL" id="MEN2788700.1"/>
    </source>
</evidence>
<accession>A0ABU9XYR6</accession>
<keyword evidence="1" id="KW-1133">Transmembrane helix</keyword>
<protein>
    <submittedName>
        <fullName evidence="2">DUF4199 domain-containing protein</fullName>
    </submittedName>
</protein>
<dbReference type="EMBL" id="JBDIME010000002">
    <property type="protein sequence ID" value="MEN2788700.1"/>
    <property type="molecule type" value="Genomic_DNA"/>
</dbReference>
<keyword evidence="1" id="KW-0812">Transmembrane</keyword>
<reference evidence="2 3" key="1">
    <citation type="submission" date="2024-05" db="EMBL/GenBank/DDBJ databases">
        <authorList>
            <person name="Liu Q."/>
            <person name="Xin Y.-H."/>
        </authorList>
    </citation>
    <scope>NUCLEOTIDE SEQUENCE [LARGE SCALE GENOMIC DNA]</scope>
    <source>
        <strain evidence="2 3">CGMCC 1.10181</strain>
    </source>
</reference>
<comment type="caution">
    <text evidence="2">The sequence shown here is derived from an EMBL/GenBank/DDBJ whole genome shotgun (WGS) entry which is preliminary data.</text>
</comment>
<feature type="transmembrane region" description="Helical" evidence="1">
    <location>
        <begin position="69"/>
        <end position="92"/>
    </location>
</feature>
<feature type="transmembrane region" description="Helical" evidence="1">
    <location>
        <begin position="154"/>
        <end position="175"/>
    </location>
</feature>
<dbReference type="InterPro" id="IPR025250">
    <property type="entry name" value="DUF4199"/>
</dbReference>